<dbReference type="AlphaFoldDB" id="A0A174ZNX8"/>
<evidence type="ECO:0008006" key="3">
    <source>
        <dbReference type="Google" id="ProtNLM"/>
    </source>
</evidence>
<accession>A0A174ZNX8</accession>
<dbReference type="RefSeq" id="WP_055287709.1">
    <property type="nucleotide sequence ID" value="NZ_CABIXW010000005.1"/>
</dbReference>
<evidence type="ECO:0000313" key="2">
    <source>
        <dbReference type="Proteomes" id="UP000095780"/>
    </source>
</evidence>
<organism evidence="1 2">
    <name type="scientific">Lachnospira eligens</name>
    <dbReference type="NCBI Taxonomy" id="39485"/>
    <lineage>
        <taxon>Bacteria</taxon>
        <taxon>Bacillati</taxon>
        <taxon>Bacillota</taxon>
        <taxon>Clostridia</taxon>
        <taxon>Lachnospirales</taxon>
        <taxon>Lachnospiraceae</taxon>
        <taxon>Lachnospira</taxon>
    </lineage>
</organism>
<proteinExistence type="predicted"/>
<dbReference type="Proteomes" id="UP000095780">
    <property type="component" value="Unassembled WGS sequence"/>
</dbReference>
<evidence type="ECO:0000313" key="1">
    <source>
        <dbReference type="EMBL" id="CUQ87682.1"/>
    </source>
</evidence>
<dbReference type="EMBL" id="CZBV01000005">
    <property type="protein sequence ID" value="CUQ87682.1"/>
    <property type="molecule type" value="Genomic_DNA"/>
</dbReference>
<protein>
    <recommendedName>
        <fullName evidence="3">DUF4230 domain-containing protein</fullName>
    </recommendedName>
</protein>
<name>A0A174ZNX8_9FIRM</name>
<dbReference type="InterPro" id="IPR025324">
    <property type="entry name" value="DUF4230"/>
</dbReference>
<reference evidence="1 2" key="1">
    <citation type="submission" date="2015-09" db="EMBL/GenBank/DDBJ databases">
        <authorList>
            <consortium name="Pathogen Informatics"/>
        </authorList>
    </citation>
    <scope>NUCLEOTIDE SEQUENCE [LARGE SCALE GENOMIC DNA]</scope>
    <source>
        <strain evidence="1 2">2789STDY5834878</strain>
    </source>
</reference>
<sequence length="215" mass="24439">MKKCFKIILSIFVLVLTFVAGFQTANLRNEGKWKLEQKNNQSGIDLKLPGENEKSIVTVEEVEAKLKGIAELSSYSGEYTVTYGKDTARYWLDNIKIFGTTNSIEIKASGVVKVGYDMSKMVINVDNDSSKIYIKLPEIQLNDNYVIWDTVTCSESNNILNPIEFSQYEEIVDEIERMGLEDVESKGIYDKASENIKNIIKGFLSGYEDYTIIYM</sequence>
<dbReference type="Pfam" id="PF14014">
    <property type="entry name" value="DUF4230"/>
    <property type="match status" value="1"/>
</dbReference>
<gene>
    <name evidence="1" type="ORF">ERS852492_02107</name>
</gene>